<reference evidence="4" key="2">
    <citation type="submission" date="2021-04" db="EMBL/GenBank/DDBJ databases">
        <authorList>
            <person name="Podell S."/>
        </authorList>
    </citation>
    <scope>NUCLEOTIDE SEQUENCE</scope>
    <source>
        <strain evidence="4">Hildebrandi</strain>
    </source>
</reference>
<keyword evidence="1" id="KW-0175">Coiled coil</keyword>
<dbReference type="AlphaFoldDB" id="A0A9K3PE49"/>
<evidence type="ECO:0000259" key="3">
    <source>
        <dbReference type="Pfam" id="PF05181"/>
    </source>
</evidence>
<name>A0A9K3PE49_9STRA</name>
<organism evidence="4 5">
    <name type="scientific">Nitzschia inconspicua</name>
    <dbReference type="NCBI Taxonomy" id="303405"/>
    <lineage>
        <taxon>Eukaryota</taxon>
        <taxon>Sar</taxon>
        <taxon>Stramenopiles</taxon>
        <taxon>Ochrophyta</taxon>
        <taxon>Bacillariophyta</taxon>
        <taxon>Bacillariophyceae</taxon>
        <taxon>Bacillariophycidae</taxon>
        <taxon>Bacillariales</taxon>
        <taxon>Bacillariaceae</taxon>
        <taxon>Nitzschia</taxon>
    </lineage>
</organism>
<keyword evidence="5" id="KW-1185">Reference proteome</keyword>
<keyword evidence="2" id="KW-1133">Transmembrane helix</keyword>
<reference evidence="4" key="1">
    <citation type="journal article" date="2021" name="Sci. Rep.">
        <title>Diploid genomic architecture of Nitzschia inconspicua, an elite biomass production diatom.</title>
        <authorList>
            <person name="Oliver A."/>
            <person name="Podell S."/>
            <person name="Pinowska A."/>
            <person name="Traller J.C."/>
            <person name="Smith S.R."/>
            <person name="McClure R."/>
            <person name="Beliaev A."/>
            <person name="Bohutskyi P."/>
            <person name="Hill E.A."/>
            <person name="Rabines A."/>
            <person name="Zheng H."/>
            <person name="Allen L.Z."/>
            <person name="Kuo A."/>
            <person name="Grigoriev I.V."/>
            <person name="Allen A.E."/>
            <person name="Hazlebeck D."/>
            <person name="Allen E.E."/>
        </authorList>
    </citation>
    <scope>NUCLEOTIDE SEQUENCE</scope>
    <source>
        <strain evidence="4">Hildebrandi</strain>
    </source>
</reference>
<gene>
    <name evidence="4" type="ORF">IV203_021698</name>
</gene>
<keyword evidence="2" id="KW-0812">Transmembrane</keyword>
<proteinExistence type="predicted"/>
<evidence type="ECO:0000256" key="2">
    <source>
        <dbReference type="SAM" id="Phobius"/>
    </source>
</evidence>
<dbReference type="InterPro" id="IPR022656">
    <property type="entry name" value="XPA_C"/>
</dbReference>
<comment type="caution">
    <text evidence="4">The sequence shown here is derived from an EMBL/GenBank/DDBJ whole genome shotgun (WGS) entry which is preliminary data.</text>
</comment>
<feature type="domain" description="XPA C-terminal" evidence="3">
    <location>
        <begin position="143"/>
        <end position="186"/>
    </location>
</feature>
<evidence type="ECO:0000256" key="1">
    <source>
        <dbReference type="SAM" id="Coils"/>
    </source>
</evidence>
<accession>A0A9K3PE49</accession>
<dbReference type="Pfam" id="PF05181">
    <property type="entry name" value="XPA_C"/>
    <property type="match status" value="1"/>
</dbReference>
<evidence type="ECO:0000313" key="5">
    <source>
        <dbReference type="Proteomes" id="UP000693970"/>
    </source>
</evidence>
<sequence>MFVLHPDGTTGGAGGGGPGSDSYQKVWFFGKLGLYFGLLHAVSCIEKIMTTLTEEQRERIRINRERALELQLQKKKKREENEMKKKQDSYILDVETLDKKNNEVTTTASPKKKLKMDEEINAVDKDEDSSNIETFEEGASEWVTKKEAMSMYCLPEGTLAVCEYKEQENPHHKSWAPMKLYQRKEIRRLAHARYGGLEGLVKERTARSERRFAKDFGGAKNVFKRNSQTAASLAAASIVAMATTCLSSPILPANAYVPSDYASDTVQAAVQELQTAAGNVDATFKAYENIAGIITEGKGVGGMVNYKGVSLDRGYVADEDTSIYNPGLTLLTESEKERLVEAVIDARKAGLSQNQWSENNEFAFEFLREKLDPFHLVELSGFLNIVPFYAGILYLGVLAVQQMARESFQVAYLVGVALFFLPIVALVAAGV</sequence>
<dbReference type="Proteomes" id="UP000693970">
    <property type="component" value="Unassembled WGS sequence"/>
</dbReference>
<feature type="coiled-coil region" evidence="1">
    <location>
        <begin position="62"/>
        <end position="89"/>
    </location>
</feature>
<evidence type="ECO:0000313" key="4">
    <source>
        <dbReference type="EMBL" id="KAG7343690.1"/>
    </source>
</evidence>
<protein>
    <submittedName>
        <fullName evidence="4">XPA domain containing protein</fullName>
    </submittedName>
</protein>
<dbReference type="OrthoDB" id="41807at2759"/>
<keyword evidence="2" id="KW-0472">Membrane</keyword>
<feature type="transmembrane region" description="Helical" evidence="2">
    <location>
        <begin position="379"/>
        <end position="398"/>
    </location>
</feature>
<dbReference type="EMBL" id="JAGRRH010000023">
    <property type="protein sequence ID" value="KAG7343690.1"/>
    <property type="molecule type" value="Genomic_DNA"/>
</dbReference>
<dbReference type="CDD" id="cd21075">
    <property type="entry name" value="DBD_XPA-like"/>
    <property type="match status" value="1"/>
</dbReference>
<feature type="transmembrane region" description="Helical" evidence="2">
    <location>
        <begin position="410"/>
        <end position="429"/>
    </location>
</feature>